<dbReference type="EMBL" id="DQZW01000084">
    <property type="protein sequence ID" value="HDL89614.1"/>
    <property type="molecule type" value="Genomic_DNA"/>
</dbReference>
<comment type="similarity">
    <text evidence="2">Belongs to the HAD-like hydrolase superfamily. CbbY/CbbZ/Gph/YieH family.</text>
</comment>
<dbReference type="SFLD" id="SFLDS00003">
    <property type="entry name" value="Haloacid_Dehalogenase"/>
    <property type="match status" value="1"/>
</dbReference>
<dbReference type="GO" id="GO:0046872">
    <property type="term" value="F:metal ion binding"/>
    <property type="evidence" value="ECO:0007669"/>
    <property type="project" value="UniProtKB-KW"/>
</dbReference>
<evidence type="ECO:0000256" key="4">
    <source>
        <dbReference type="ARBA" id="ARBA00022842"/>
    </source>
</evidence>
<dbReference type="NCBIfam" id="TIGR01509">
    <property type="entry name" value="HAD-SF-IA-v3"/>
    <property type="match status" value="1"/>
</dbReference>
<reference evidence="5" key="1">
    <citation type="journal article" date="2020" name="mSystems">
        <title>Genome- and Community-Level Interaction Insights into Carbon Utilization and Element Cycling Functions of Hydrothermarchaeota in Hydrothermal Sediment.</title>
        <authorList>
            <person name="Zhou Z."/>
            <person name="Liu Y."/>
            <person name="Xu W."/>
            <person name="Pan J."/>
            <person name="Luo Z.H."/>
            <person name="Li M."/>
        </authorList>
    </citation>
    <scope>NUCLEOTIDE SEQUENCE [LARGE SCALE GENOMIC DNA]</scope>
    <source>
        <strain evidence="5">HyVt-19</strain>
    </source>
</reference>
<evidence type="ECO:0000256" key="1">
    <source>
        <dbReference type="ARBA" id="ARBA00001946"/>
    </source>
</evidence>
<dbReference type="SFLD" id="SFLDG01135">
    <property type="entry name" value="C1.5.6:_HAD__Beta-PGM__Phospha"/>
    <property type="match status" value="1"/>
</dbReference>
<keyword evidence="3" id="KW-0479">Metal-binding</keyword>
<dbReference type="InterPro" id="IPR006439">
    <property type="entry name" value="HAD-SF_hydro_IA"/>
</dbReference>
<dbReference type="CDD" id="cd07505">
    <property type="entry name" value="HAD_BPGM-like"/>
    <property type="match status" value="1"/>
</dbReference>
<keyword evidence="4" id="KW-0460">Magnesium</keyword>
<dbReference type="Gene3D" id="3.40.50.1000">
    <property type="entry name" value="HAD superfamily/HAD-like"/>
    <property type="match status" value="1"/>
</dbReference>
<dbReference type="InterPro" id="IPR023214">
    <property type="entry name" value="HAD_sf"/>
</dbReference>
<evidence type="ECO:0000313" key="5">
    <source>
        <dbReference type="EMBL" id="HDL89614.1"/>
    </source>
</evidence>
<dbReference type="Pfam" id="PF13419">
    <property type="entry name" value="HAD_2"/>
    <property type="match status" value="1"/>
</dbReference>
<organism evidence="5">
    <name type="scientific">Thermodesulforhabdus norvegica</name>
    <dbReference type="NCBI Taxonomy" id="39841"/>
    <lineage>
        <taxon>Bacteria</taxon>
        <taxon>Pseudomonadati</taxon>
        <taxon>Thermodesulfobacteriota</taxon>
        <taxon>Syntrophobacteria</taxon>
        <taxon>Syntrophobacterales</taxon>
        <taxon>Thermodesulforhabdaceae</taxon>
        <taxon>Thermodesulforhabdus</taxon>
    </lineage>
</organism>
<dbReference type="InterPro" id="IPR036412">
    <property type="entry name" value="HAD-like_sf"/>
</dbReference>
<evidence type="ECO:0000256" key="2">
    <source>
        <dbReference type="ARBA" id="ARBA00006171"/>
    </source>
</evidence>
<comment type="caution">
    <text evidence="5">The sequence shown here is derived from an EMBL/GenBank/DDBJ whole genome shotgun (WGS) entry which is preliminary data.</text>
</comment>
<dbReference type="InterPro" id="IPR051600">
    <property type="entry name" value="Beta-PGM-like"/>
</dbReference>
<dbReference type="InterPro" id="IPR023198">
    <property type="entry name" value="PGP-like_dom2"/>
</dbReference>
<gene>
    <name evidence="5" type="ORF">ENG14_01775</name>
</gene>
<dbReference type="SUPFAM" id="SSF56784">
    <property type="entry name" value="HAD-like"/>
    <property type="match status" value="1"/>
</dbReference>
<proteinExistence type="inferred from homology"/>
<dbReference type="GO" id="GO:0003824">
    <property type="term" value="F:catalytic activity"/>
    <property type="evidence" value="ECO:0007669"/>
    <property type="project" value="UniProtKB-ARBA"/>
</dbReference>
<dbReference type="PANTHER" id="PTHR46193">
    <property type="entry name" value="6-PHOSPHOGLUCONATE PHOSPHATASE"/>
    <property type="match status" value="1"/>
</dbReference>
<dbReference type="SFLD" id="SFLDG01129">
    <property type="entry name" value="C1.5:_HAD__Beta-PGM__Phosphata"/>
    <property type="match status" value="1"/>
</dbReference>
<name>A0A7C0WRI9_9BACT</name>
<evidence type="ECO:0000256" key="3">
    <source>
        <dbReference type="ARBA" id="ARBA00022723"/>
    </source>
</evidence>
<sequence length="236" mass="26528">MVDAIFFDCDGVLVDTEPVHYRAFLEVLQPYGIYFDYSLYEEKYIGFDDRDAFIEIFKRAMKPLSSKELKDLITLKNKALKRAVSRELKVFDGVVEFIKALDQAKTPMAVVSGSLRDEIELFLKSAGIINFFRFIVAADDVSRSKPDPQSYETAFVKMEAVLGKRLERHRCIVFEDTPSGIASAKGAGLTVVAVAHTLPVAELADADIVIESFKNFYPRDLMKAIKHISKETGNVV</sequence>
<dbReference type="Gene3D" id="1.10.150.240">
    <property type="entry name" value="Putative phosphatase, domain 2"/>
    <property type="match status" value="1"/>
</dbReference>
<comment type="cofactor">
    <cofactor evidence="1">
        <name>Mg(2+)</name>
        <dbReference type="ChEBI" id="CHEBI:18420"/>
    </cofactor>
</comment>
<dbReference type="PANTHER" id="PTHR46193:SF21">
    <property type="entry name" value="SLL1138 PROTEIN"/>
    <property type="match status" value="1"/>
</dbReference>
<protein>
    <submittedName>
        <fullName evidence="5">HAD family phosphatase</fullName>
    </submittedName>
</protein>
<dbReference type="Proteomes" id="UP000886355">
    <property type="component" value="Unassembled WGS sequence"/>
</dbReference>
<dbReference type="AlphaFoldDB" id="A0A7C0WRI9"/>
<dbReference type="InterPro" id="IPR041492">
    <property type="entry name" value="HAD_2"/>
</dbReference>
<dbReference type="PRINTS" id="PR00413">
    <property type="entry name" value="HADHALOGNASE"/>
</dbReference>
<accession>A0A7C0WRI9</accession>